<organism evidence="1 2">
    <name type="scientific">Atta colombica</name>
    <dbReference type="NCBI Taxonomy" id="520822"/>
    <lineage>
        <taxon>Eukaryota</taxon>
        <taxon>Metazoa</taxon>
        <taxon>Ecdysozoa</taxon>
        <taxon>Arthropoda</taxon>
        <taxon>Hexapoda</taxon>
        <taxon>Insecta</taxon>
        <taxon>Pterygota</taxon>
        <taxon>Neoptera</taxon>
        <taxon>Endopterygota</taxon>
        <taxon>Hymenoptera</taxon>
        <taxon>Apocrita</taxon>
        <taxon>Aculeata</taxon>
        <taxon>Formicoidea</taxon>
        <taxon>Formicidae</taxon>
        <taxon>Myrmicinae</taxon>
        <taxon>Atta</taxon>
    </lineage>
</organism>
<sequence length="88" mass="10243">MIAPVALPVTIVEYSLRIKIINHHQVKVPTWMTLESGMILLENGMMVIGRYCAAFTDMGRVTYIFFSERMRKRSLPPMRKGNKKMERL</sequence>
<dbReference type="AlphaFoldDB" id="A0A195BHC1"/>
<name>A0A195BHC1_9HYME</name>
<keyword evidence="2" id="KW-1185">Reference proteome</keyword>
<reference evidence="1 2" key="1">
    <citation type="submission" date="2015-09" db="EMBL/GenBank/DDBJ databases">
        <title>Atta colombica WGS genome.</title>
        <authorList>
            <person name="Nygaard S."/>
            <person name="Hu H."/>
            <person name="Boomsma J."/>
            <person name="Zhang G."/>
        </authorList>
    </citation>
    <scope>NUCLEOTIDE SEQUENCE [LARGE SCALE GENOMIC DNA]</scope>
    <source>
        <strain evidence="1">Treedump-2</strain>
        <tissue evidence="1">Whole body</tissue>
    </source>
</reference>
<proteinExistence type="predicted"/>
<evidence type="ECO:0000313" key="2">
    <source>
        <dbReference type="Proteomes" id="UP000078540"/>
    </source>
</evidence>
<dbReference type="Proteomes" id="UP000078540">
    <property type="component" value="Unassembled WGS sequence"/>
</dbReference>
<gene>
    <name evidence="1" type="ORF">ALC53_06024</name>
</gene>
<dbReference type="EMBL" id="KQ976488">
    <property type="protein sequence ID" value="KYM83623.1"/>
    <property type="molecule type" value="Genomic_DNA"/>
</dbReference>
<protein>
    <submittedName>
        <fullName evidence="1">Uncharacterized protein</fullName>
    </submittedName>
</protein>
<accession>A0A195BHC1</accession>
<evidence type="ECO:0000313" key="1">
    <source>
        <dbReference type="EMBL" id="KYM83623.1"/>
    </source>
</evidence>